<keyword evidence="3" id="KW-1185">Reference proteome</keyword>
<evidence type="ECO:0000313" key="2">
    <source>
        <dbReference type="EMBL" id="ETI30197.1"/>
    </source>
</evidence>
<dbReference type="EMBL" id="ANIZ01004348">
    <property type="protein sequence ID" value="ETI30197.1"/>
    <property type="molecule type" value="Genomic_DNA"/>
</dbReference>
<name>V9DW05_PHYNI</name>
<dbReference type="Proteomes" id="UP000018721">
    <property type="component" value="Unassembled WGS sequence"/>
</dbReference>
<accession>V9DW05</accession>
<comment type="caution">
    <text evidence="2">The sequence shown here is derived from an EMBL/GenBank/DDBJ whole genome shotgun (WGS) entry which is preliminary data.</text>
</comment>
<evidence type="ECO:0000313" key="3">
    <source>
        <dbReference type="Proteomes" id="UP000018721"/>
    </source>
</evidence>
<dbReference type="HOGENOM" id="CLU_2042707_0_0_1"/>
<dbReference type="OrthoDB" id="116089at2759"/>
<reference evidence="2 3" key="1">
    <citation type="submission" date="2013-11" db="EMBL/GenBank/DDBJ databases">
        <title>The Genome Sequence of Phytophthora parasitica P1569.</title>
        <authorList>
            <consortium name="The Broad Institute Genomics Platform"/>
            <person name="Russ C."/>
            <person name="Tyler B."/>
            <person name="Panabieres F."/>
            <person name="Shan W."/>
            <person name="Tripathy S."/>
            <person name="Grunwald N."/>
            <person name="Machado M."/>
            <person name="Johnson C.S."/>
            <person name="Arredondo F."/>
            <person name="Hong C."/>
            <person name="Coffey M."/>
            <person name="Young S.K."/>
            <person name="Zeng Q."/>
            <person name="Gargeya S."/>
            <person name="Fitzgerald M."/>
            <person name="Abouelleil A."/>
            <person name="Alvarado L."/>
            <person name="Chapman S.B."/>
            <person name="Gainer-Dewar J."/>
            <person name="Goldberg J."/>
            <person name="Griggs A."/>
            <person name="Gujja S."/>
            <person name="Hansen M."/>
            <person name="Howarth C."/>
            <person name="Imamovic A."/>
            <person name="Ireland A."/>
            <person name="Larimer J."/>
            <person name="McCowan C."/>
            <person name="Murphy C."/>
            <person name="Pearson M."/>
            <person name="Poon T.W."/>
            <person name="Priest M."/>
            <person name="Roberts A."/>
            <person name="Saif S."/>
            <person name="Shea T."/>
            <person name="Sykes S."/>
            <person name="Wortman J."/>
            <person name="Nusbaum C."/>
            <person name="Birren B."/>
        </authorList>
    </citation>
    <scope>NUCLEOTIDE SEQUENCE [LARGE SCALE GENOMIC DNA]</scope>
    <source>
        <strain evidence="2 3">P1569</strain>
    </source>
</reference>
<feature type="compositionally biased region" description="Low complexity" evidence="1">
    <location>
        <begin position="1"/>
        <end position="19"/>
    </location>
</feature>
<gene>
    <name evidence="2" type="ORF">F443_22680</name>
</gene>
<evidence type="ECO:0000256" key="1">
    <source>
        <dbReference type="SAM" id="MobiDB-lite"/>
    </source>
</evidence>
<organism evidence="2 3">
    <name type="scientific">Phytophthora nicotianae P1569</name>
    <dbReference type="NCBI Taxonomy" id="1317065"/>
    <lineage>
        <taxon>Eukaryota</taxon>
        <taxon>Sar</taxon>
        <taxon>Stramenopiles</taxon>
        <taxon>Oomycota</taxon>
        <taxon>Peronosporomycetes</taxon>
        <taxon>Peronosporales</taxon>
        <taxon>Peronosporaceae</taxon>
        <taxon>Phytophthora</taxon>
    </lineage>
</organism>
<feature type="region of interest" description="Disordered" evidence="1">
    <location>
        <begin position="1"/>
        <end position="29"/>
    </location>
</feature>
<dbReference type="AlphaFoldDB" id="V9DW05"/>
<protein>
    <submittedName>
        <fullName evidence="2">Uncharacterized protein</fullName>
    </submittedName>
</protein>
<sequence length="121" mass="13404">MEGSSASDEQRASSSSSCESESEEVEDQHVELDGAVVGHINTVLNVSCRDNECIGNRSEQITAFLRGYMKMSKDCQRSSLITVLAMCSGFSEEGQKHRTTGARHRHHHEHIKIGFNAKNTH</sequence>
<proteinExistence type="predicted"/>